<dbReference type="GO" id="GO:0003677">
    <property type="term" value="F:DNA binding"/>
    <property type="evidence" value="ECO:0007669"/>
    <property type="project" value="UniProtKB-KW"/>
</dbReference>
<feature type="compositionally biased region" description="Pro residues" evidence="6">
    <location>
        <begin position="153"/>
        <end position="165"/>
    </location>
</feature>
<name>A0AAN7YI84_9PEZI</name>
<dbReference type="Pfam" id="PF05460">
    <property type="entry name" value="ORC6"/>
    <property type="match status" value="1"/>
</dbReference>
<comment type="similarity">
    <text evidence="2">Belongs to the ORC6 family.</text>
</comment>
<evidence type="ECO:0000256" key="1">
    <source>
        <dbReference type="ARBA" id="ARBA00004123"/>
    </source>
</evidence>
<comment type="subcellular location">
    <subcellularLocation>
        <location evidence="1">Nucleus</location>
    </subcellularLocation>
</comment>
<evidence type="ECO:0000259" key="7">
    <source>
        <dbReference type="Pfam" id="PF05460"/>
    </source>
</evidence>
<evidence type="ECO:0000256" key="6">
    <source>
        <dbReference type="SAM" id="MobiDB-lite"/>
    </source>
</evidence>
<keyword evidence="3" id="KW-0235">DNA replication</keyword>
<dbReference type="GO" id="GO:0006260">
    <property type="term" value="P:DNA replication"/>
    <property type="evidence" value="ECO:0007669"/>
    <property type="project" value="UniProtKB-KW"/>
</dbReference>
<dbReference type="GO" id="GO:0005664">
    <property type="term" value="C:nuclear origin of replication recognition complex"/>
    <property type="evidence" value="ECO:0007669"/>
    <property type="project" value="InterPro"/>
</dbReference>
<proteinExistence type="inferred from homology"/>
<evidence type="ECO:0000256" key="4">
    <source>
        <dbReference type="ARBA" id="ARBA00023125"/>
    </source>
</evidence>
<dbReference type="InterPro" id="IPR008721">
    <property type="entry name" value="ORC6_cyclin_first"/>
</dbReference>
<evidence type="ECO:0000256" key="3">
    <source>
        <dbReference type="ARBA" id="ARBA00022705"/>
    </source>
</evidence>
<evidence type="ECO:0000313" key="9">
    <source>
        <dbReference type="Proteomes" id="UP001310890"/>
    </source>
</evidence>
<gene>
    <name evidence="8" type="ORF">LTR62_006959</name>
</gene>
<feature type="compositionally biased region" description="Basic residues" evidence="6">
    <location>
        <begin position="195"/>
        <end position="211"/>
    </location>
</feature>
<protein>
    <recommendedName>
        <fullName evidence="7">ORC6 first cyclin-like domain-containing protein</fullName>
    </recommendedName>
</protein>
<keyword evidence="5" id="KW-0539">Nucleus</keyword>
<dbReference type="AlphaFoldDB" id="A0AAN7YI84"/>
<evidence type="ECO:0000256" key="2">
    <source>
        <dbReference type="ARBA" id="ARBA00010840"/>
    </source>
</evidence>
<feature type="domain" description="ORC6 first cyclin-like" evidence="7">
    <location>
        <begin position="9"/>
        <end position="93"/>
    </location>
</feature>
<sequence>MSNQIETSLSSLLPTLSPLPSPLLDLAKSLLAQSRSKASSLKAEEEIGRTYACCHIACERLAKNLALDITKPTPPCAPRVYGKLKTYLGTVLKTAANTTPRTTRTEDKLDNAAGKPEARTPGSGREGLRRTPVKRTLTVEDTPSKRRKCTPVAAPPPSQAAPGPEPEPKTTEDPRIPYAPNEEEEGDDNNDRTPIKRPSKTPLRRKEKHASRPIDNTPEDLGPAGLLPGLGTMFQPAVDWLSEERRIGYRVWEKEIYQRMAVVEQVGG</sequence>
<accession>A0AAN7YI84</accession>
<dbReference type="EMBL" id="JAVRRL010000063">
    <property type="protein sequence ID" value="KAK5109507.1"/>
    <property type="molecule type" value="Genomic_DNA"/>
</dbReference>
<feature type="compositionally biased region" description="Basic and acidic residues" evidence="6">
    <location>
        <begin position="166"/>
        <end position="175"/>
    </location>
</feature>
<evidence type="ECO:0000313" key="8">
    <source>
        <dbReference type="EMBL" id="KAK5109507.1"/>
    </source>
</evidence>
<reference evidence="8" key="1">
    <citation type="submission" date="2023-08" db="EMBL/GenBank/DDBJ databases">
        <title>Black Yeasts Isolated from many extreme environments.</title>
        <authorList>
            <person name="Coleine C."/>
            <person name="Stajich J.E."/>
            <person name="Selbmann L."/>
        </authorList>
    </citation>
    <scope>NUCLEOTIDE SEQUENCE</scope>
    <source>
        <strain evidence="8">CCFEE 5401</strain>
    </source>
</reference>
<dbReference type="Proteomes" id="UP001310890">
    <property type="component" value="Unassembled WGS sequence"/>
</dbReference>
<comment type="caution">
    <text evidence="8">The sequence shown here is derived from an EMBL/GenBank/DDBJ whole genome shotgun (WGS) entry which is preliminary data.</text>
</comment>
<evidence type="ECO:0000256" key="5">
    <source>
        <dbReference type="ARBA" id="ARBA00023242"/>
    </source>
</evidence>
<keyword evidence="4" id="KW-0238">DNA-binding</keyword>
<feature type="region of interest" description="Disordered" evidence="6">
    <location>
        <begin position="95"/>
        <end position="228"/>
    </location>
</feature>
<organism evidence="8 9">
    <name type="scientific">Meristemomyces frigidus</name>
    <dbReference type="NCBI Taxonomy" id="1508187"/>
    <lineage>
        <taxon>Eukaryota</taxon>
        <taxon>Fungi</taxon>
        <taxon>Dikarya</taxon>
        <taxon>Ascomycota</taxon>
        <taxon>Pezizomycotina</taxon>
        <taxon>Dothideomycetes</taxon>
        <taxon>Dothideomycetidae</taxon>
        <taxon>Mycosphaerellales</taxon>
        <taxon>Teratosphaeriaceae</taxon>
        <taxon>Meristemomyces</taxon>
    </lineage>
</organism>